<dbReference type="GO" id="GO:0046872">
    <property type="term" value="F:metal ion binding"/>
    <property type="evidence" value="ECO:0007669"/>
    <property type="project" value="UniProtKB-KW"/>
</dbReference>
<name>A0A4Z0WER7_9GAMM</name>
<evidence type="ECO:0000256" key="9">
    <source>
        <dbReference type="ARBA" id="ARBA00046332"/>
    </source>
</evidence>
<evidence type="ECO:0000256" key="6">
    <source>
        <dbReference type="ARBA" id="ARBA00023014"/>
    </source>
</evidence>
<dbReference type="InterPro" id="IPR041854">
    <property type="entry name" value="BFD-like_2Fe2S-bd_dom_sf"/>
</dbReference>
<keyword evidence="12" id="KW-1185">Reference proteome</keyword>
<evidence type="ECO:0000256" key="5">
    <source>
        <dbReference type="ARBA" id="ARBA00023004"/>
    </source>
</evidence>
<dbReference type="EMBL" id="SRMF01000003">
    <property type="protein sequence ID" value="TGG93606.1"/>
    <property type="molecule type" value="Genomic_DNA"/>
</dbReference>
<evidence type="ECO:0000259" key="10">
    <source>
        <dbReference type="Pfam" id="PF04324"/>
    </source>
</evidence>
<reference evidence="11 12" key="1">
    <citation type="submission" date="2019-04" db="EMBL/GenBank/DDBJ databases">
        <title>Natronospirillum operosus gen. nov., sp. nov., a haloalkaliphilic satellite isolated from decaying biomass of laboratory culture of cyanobacterium Geitlerinema sp. and proposal of Natronospirillaceae fam. nov. and Saccharospirillaceae fam. nov.</title>
        <authorList>
            <person name="Kevbrin V."/>
            <person name="Boltyanskaya Y."/>
            <person name="Koziaeva V."/>
            <person name="Grouzdev D.S."/>
            <person name="Park M."/>
            <person name="Cho J."/>
        </authorList>
    </citation>
    <scope>NUCLEOTIDE SEQUENCE [LARGE SCALE GENOMIC DNA]</scope>
    <source>
        <strain evidence="11 12">G-116</strain>
    </source>
</reference>
<accession>A0A4Z0WER7</accession>
<keyword evidence="6" id="KW-0411">Iron-sulfur</keyword>
<dbReference type="PANTHER" id="PTHR37424:SF1">
    <property type="entry name" value="BACTERIOFERRITIN-ASSOCIATED FERREDOXIN"/>
    <property type="match status" value="1"/>
</dbReference>
<feature type="domain" description="BFD-like [2Fe-2S]-binding" evidence="10">
    <location>
        <begin position="2"/>
        <end position="51"/>
    </location>
</feature>
<keyword evidence="2" id="KW-0001">2Fe-2S</keyword>
<comment type="caution">
    <text evidence="11">The sequence shown here is derived from an EMBL/GenBank/DDBJ whole genome shotgun (WGS) entry which is preliminary data.</text>
</comment>
<dbReference type="CDD" id="cd19945">
    <property type="entry name" value="Fer2_BFD"/>
    <property type="match status" value="1"/>
</dbReference>
<evidence type="ECO:0000256" key="2">
    <source>
        <dbReference type="ARBA" id="ARBA00022714"/>
    </source>
</evidence>
<comment type="similarity">
    <text evidence="9">Belongs to the Bfd family.</text>
</comment>
<dbReference type="InterPro" id="IPR007419">
    <property type="entry name" value="BFD-like_2Fe2S-bd_dom"/>
</dbReference>
<dbReference type="InterPro" id="IPR052371">
    <property type="entry name" value="BFD-associated_ferredoxin"/>
</dbReference>
<protein>
    <recommendedName>
        <fullName evidence="8">Bacterioferritin-associated ferredoxin</fullName>
    </recommendedName>
</protein>
<evidence type="ECO:0000313" key="11">
    <source>
        <dbReference type="EMBL" id="TGG93606.1"/>
    </source>
</evidence>
<organism evidence="11 12">
    <name type="scientific">Natronospirillum operosum</name>
    <dbReference type="NCBI Taxonomy" id="2759953"/>
    <lineage>
        <taxon>Bacteria</taxon>
        <taxon>Pseudomonadati</taxon>
        <taxon>Pseudomonadota</taxon>
        <taxon>Gammaproteobacteria</taxon>
        <taxon>Oceanospirillales</taxon>
        <taxon>Natronospirillaceae</taxon>
        <taxon>Natronospirillum</taxon>
    </lineage>
</organism>
<evidence type="ECO:0000256" key="3">
    <source>
        <dbReference type="ARBA" id="ARBA00022723"/>
    </source>
</evidence>
<evidence type="ECO:0000313" key="12">
    <source>
        <dbReference type="Proteomes" id="UP000297475"/>
    </source>
</evidence>
<gene>
    <name evidence="11" type="ORF">E4656_09325</name>
</gene>
<keyword evidence="4" id="KW-0249">Electron transport</keyword>
<dbReference type="Pfam" id="PF04324">
    <property type="entry name" value="Fer2_BFD"/>
    <property type="match status" value="1"/>
</dbReference>
<evidence type="ECO:0000256" key="7">
    <source>
        <dbReference type="ARBA" id="ARBA00034078"/>
    </source>
</evidence>
<keyword evidence="1" id="KW-0813">Transport</keyword>
<dbReference type="OrthoDB" id="9815350at2"/>
<evidence type="ECO:0000256" key="4">
    <source>
        <dbReference type="ARBA" id="ARBA00022982"/>
    </source>
</evidence>
<proteinExistence type="inferred from homology"/>
<evidence type="ECO:0000256" key="1">
    <source>
        <dbReference type="ARBA" id="ARBA00022448"/>
    </source>
</evidence>
<keyword evidence="5" id="KW-0408">Iron</keyword>
<dbReference type="GO" id="GO:0051537">
    <property type="term" value="F:2 iron, 2 sulfur cluster binding"/>
    <property type="evidence" value="ECO:0007669"/>
    <property type="project" value="UniProtKB-KW"/>
</dbReference>
<sequence length="74" mass="7799">MYVCLCNAITDQQITTAVSQGQVNSMRDLQREFGVGTCCGKCARDARDLLDAARPALPEPTAGNLFYSAASAAA</sequence>
<dbReference type="PANTHER" id="PTHR37424">
    <property type="entry name" value="BACTERIOFERRITIN-ASSOCIATED FERREDOXIN"/>
    <property type="match status" value="1"/>
</dbReference>
<dbReference type="AlphaFoldDB" id="A0A4Z0WER7"/>
<comment type="cofactor">
    <cofactor evidence="7">
        <name>[2Fe-2S] cluster</name>
        <dbReference type="ChEBI" id="CHEBI:190135"/>
    </cofactor>
</comment>
<dbReference type="Gene3D" id="1.10.10.1100">
    <property type="entry name" value="BFD-like [2Fe-2S]-binding domain"/>
    <property type="match status" value="1"/>
</dbReference>
<dbReference type="Proteomes" id="UP000297475">
    <property type="component" value="Unassembled WGS sequence"/>
</dbReference>
<evidence type="ECO:0000256" key="8">
    <source>
        <dbReference type="ARBA" id="ARBA00039386"/>
    </source>
</evidence>
<keyword evidence="3" id="KW-0479">Metal-binding</keyword>